<evidence type="ECO:0000313" key="19">
    <source>
        <dbReference type="EMBL" id="CAI9094304.1"/>
    </source>
</evidence>
<feature type="domain" description="RING-type" evidence="18">
    <location>
        <begin position="364"/>
        <end position="406"/>
    </location>
</feature>
<organism evidence="19 20">
    <name type="scientific">Oldenlandia corymbosa var. corymbosa</name>
    <dbReference type="NCBI Taxonomy" id="529605"/>
    <lineage>
        <taxon>Eukaryota</taxon>
        <taxon>Viridiplantae</taxon>
        <taxon>Streptophyta</taxon>
        <taxon>Embryophyta</taxon>
        <taxon>Tracheophyta</taxon>
        <taxon>Spermatophyta</taxon>
        <taxon>Magnoliopsida</taxon>
        <taxon>eudicotyledons</taxon>
        <taxon>Gunneridae</taxon>
        <taxon>Pentapetalae</taxon>
        <taxon>asterids</taxon>
        <taxon>lamiids</taxon>
        <taxon>Gentianales</taxon>
        <taxon>Rubiaceae</taxon>
        <taxon>Rubioideae</taxon>
        <taxon>Spermacoceae</taxon>
        <taxon>Hedyotis-Oldenlandia complex</taxon>
        <taxon>Oldenlandia</taxon>
    </lineage>
</organism>
<dbReference type="Pfam" id="PF13639">
    <property type="entry name" value="zf-RING_2"/>
    <property type="match status" value="1"/>
</dbReference>
<keyword evidence="6 17" id="KW-0812">Transmembrane</keyword>
<name>A0AAV1CF87_OLDCO</name>
<comment type="catalytic activity">
    <reaction evidence="1">
        <text>S-ubiquitinyl-[E2 ubiquitin-conjugating enzyme]-L-cysteine + [acceptor protein]-L-lysine = [E2 ubiquitin-conjugating enzyme]-L-cysteine + N(6)-ubiquitinyl-[acceptor protein]-L-lysine.</text>
        <dbReference type="EC" id="2.3.2.27"/>
    </reaction>
</comment>
<keyword evidence="13 17" id="KW-0472">Membrane</keyword>
<evidence type="ECO:0000256" key="1">
    <source>
        <dbReference type="ARBA" id="ARBA00000900"/>
    </source>
</evidence>
<keyword evidence="5" id="KW-0808">Transferase</keyword>
<keyword evidence="8" id="KW-0732">Signal</keyword>
<dbReference type="InterPro" id="IPR025287">
    <property type="entry name" value="WAK_GUB"/>
</dbReference>
<evidence type="ECO:0000256" key="14">
    <source>
        <dbReference type="ARBA" id="ARBA00024209"/>
    </source>
</evidence>
<dbReference type="EC" id="2.3.2.27" evidence="4"/>
<evidence type="ECO:0000256" key="9">
    <source>
        <dbReference type="ARBA" id="ARBA00022771"/>
    </source>
</evidence>
<dbReference type="GO" id="GO:0061630">
    <property type="term" value="F:ubiquitin protein ligase activity"/>
    <property type="evidence" value="ECO:0007669"/>
    <property type="project" value="UniProtKB-EC"/>
</dbReference>
<evidence type="ECO:0000256" key="3">
    <source>
        <dbReference type="ARBA" id="ARBA00004906"/>
    </source>
</evidence>
<dbReference type="PANTHER" id="PTHR46279">
    <property type="entry name" value="RING/U-BOX SUPERFAMILY PROTEIN"/>
    <property type="match status" value="1"/>
</dbReference>
<evidence type="ECO:0000256" key="10">
    <source>
        <dbReference type="ARBA" id="ARBA00022786"/>
    </source>
</evidence>
<dbReference type="Pfam" id="PF13947">
    <property type="entry name" value="GUB_WAK_bind"/>
    <property type="match status" value="1"/>
</dbReference>
<dbReference type="GO" id="GO:0008270">
    <property type="term" value="F:zinc ion binding"/>
    <property type="evidence" value="ECO:0007669"/>
    <property type="project" value="UniProtKB-KW"/>
</dbReference>
<dbReference type="SUPFAM" id="SSF57850">
    <property type="entry name" value="RING/U-box"/>
    <property type="match status" value="1"/>
</dbReference>
<keyword evidence="10" id="KW-0833">Ubl conjugation pathway</keyword>
<dbReference type="InterPro" id="IPR046948">
    <property type="entry name" value="ATL20-22-like"/>
</dbReference>
<dbReference type="Proteomes" id="UP001161247">
    <property type="component" value="Chromosome 2"/>
</dbReference>
<keyword evidence="9 15" id="KW-0863">Zinc-finger</keyword>
<feature type="region of interest" description="Disordered" evidence="16">
    <location>
        <begin position="409"/>
        <end position="433"/>
    </location>
</feature>
<keyword evidence="12 17" id="KW-1133">Transmembrane helix</keyword>
<dbReference type="SMART" id="SM00184">
    <property type="entry name" value="RING"/>
    <property type="match status" value="1"/>
</dbReference>
<evidence type="ECO:0000259" key="18">
    <source>
        <dbReference type="PROSITE" id="PS50089"/>
    </source>
</evidence>
<protein>
    <recommendedName>
        <fullName evidence="4">RING-type E3 ubiquitin transferase</fullName>
        <ecNumber evidence="4">2.3.2.27</ecNumber>
    </recommendedName>
</protein>
<evidence type="ECO:0000256" key="17">
    <source>
        <dbReference type="SAM" id="Phobius"/>
    </source>
</evidence>
<dbReference type="PANTHER" id="PTHR46279:SF31">
    <property type="entry name" value="RING-H2 FINGER PROTEIN ATL20-LIKE ISOFORM X1"/>
    <property type="match status" value="1"/>
</dbReference>
<dbReference type="Gene3D" id="3.30.40.10">
    <property type="entry name" value="Zinc/RING finger domain, C3HC4 (zinc finger)"/>
    <property type="match status" value="1"/>
</dbReference>
<dbReference type="PROSITE" id="PS50089">
    <property type="entry name" value="ZF_RING_2"/>
    <property type="match status" value="1"/>
</dbReference>
<proteinExistence type="inferred from homology"/>
<comment type="similarity">
    <text evidence="14">Belongs to the RING-type zinc finger family. ATL subfamily.</text>
</comment>
<evidence type="ECO:0000256" key="4">
    <source>
        <dbReference type="ARBA" id="ARBA00012483"/>
    </source>
</evidence>
<keyword evidence="7" id="KW-0479">Metal-binding</keyword>
<dbReference type="InterPro" id="IPR013083">
    <property type="entry name" value="Znf_RING/FYVE/PHD"/>
</dbReference>
<evidence type="ECO:0000256" key="8">
    <source>
        <dbReference type="ARBA" id="ARBA00022729"/>
    </source>
</evidence>
<evidence type="ECO:0000256" key="7">
    <source>
        <dbReference type="ARBA" id="ARBA00022723"/>
    </source>
</evidence>
<evidence type="ECO:0000256" key="11">
    <source>
        <dbReference type="ARBA" id="ARBA00022833"/>
    </source>
</evidence>
<dbReference type="InterPro" id="IPR001841">
    <property type="entry name" value="Znf_RING"/>
</dbReference>
<evidence type="ECO:0000256" key="2">
    <source>
        <dbReference type="ARBA" id="ARBA00004167"/>
    </source>
</evidence>
<feature type="compositionally biased region" description="Low complexity" evidence="16">
    <location>
        <begin position="412"/>
        <end position="433"/>
    </location>
</feature>
<evidence type="ECO:0000256" key="13">
    <source>
        <dbReference type="ARBA" id="ARBA00023136"/>
    </source>
</evidence>
<evidence type="ECO:0000313" key="20">
    <source>
        <dbReference type="Proteomes" id="UP001161247"/>
    </source>
</evidence>
<dbReference type="EMBL" id="OX459119">
    <property type="protein sequence ID" value="CAI9094304.1"/>
    <property type="molecule type" value="Genomic_DNA"/>
</dbReference>
<keyword evidence="20" id="KW-1185">Reference proteome</keyword>
<keyword evidence="11" id="KW-0862">Zinc</keyword>
<reference evidence="19" key="1">
    <citation type="submission" date="2023-03" db="EMBL/GenBank/DDBJ databases">
        <authorList>
            <person name="Julca I."/>
        </authorList>
    </citation>
    <scope>NUCLEOTIDE SEQUENCE</scope>
</reference>
<evidence type="ECO:0000256" key="5">
    <source>
        <dbReference type="ARBA" id="ARBA00022679"/>
    </source>
</evidence>
<evidence type="ECO:0000256" key="16">
    <source>
        <dbReference type="SAM" id="MobiDB-lite"/>
    </source>
</evidence>
<evidence type="ECO:0000256" key="15">
    <source>
        <dbReference type="PROSITE-ProRule" id="PRU00175"/>
    </source>
</evidence>
<dbReference type="GO" id="GO:0016020">
    <property type="term" value="C:membrane"/>
    <property type="evidence" value="ECO:0007669"/>
    <property type="project" value="UniProtKB-SubCell"/>
</dbReference>
<accession>A0AAV1CF87</accession>
<feature type="transmembrane region" description="Helical" evidence="17">
    <location>
        <begin position="279"/>
        <end position="297"/>
    </location>
</feature>
<dbReference type="GO" id="GO:0030247">
    <property type="term" value="F:polysaccharide binding"/>
    <property type="evidence" value="ECO:0007669"/>
    <property type="project" value="InterPro"/>
</dbReference>
<comment type="pathway">
    <text evidence="3">Protein modification; protein ubiquitination.</text>
</comment>
<comment type="subcellular location">
    <subcellularLocation>
        <location evidence="2">Membrane</location>
        <topology evidence="2">Single-pass membrane protein</topology>
    </subcellularLocation>
</comment>
<dbReference type="AlphaFoldDB" id="A0AAV1CF87"/>
<evidence type="ECO:0000256" key="12">
    <source>
        <dbReference type="ARBA" id="ARBA00022989"/>
    </source>
</evidence>
<evidence type="ECO:0000256" key="6">
    <source>
        <dbReference type="ARBA" id="ARBA00022692"/>
    </source>
</evidence>
<gene>
    <name evidence="19" type="ORF">OLC1_LOCUS5499</name>
</gene>
<sequence>MNDKKTIKNLPIILIRIFFLFSPANPSQMDSSSARVPLSFILILVFIFSRINPSFSFVKICKPASCNPVFGPEVRFPFRLIDTHDRRCGYPGFDLSCDLQGQTILSLPKSGNFIVNRINYSTQSVYINDPGSCLTDRIFNFNVNGSSFRANPGDNYRFYNCSQGLSEYSNLGHAVPVVCFNGGGNYTVLAVPIRYSGNGSGTPASSCKLMPNVSVPLKLTYAQYLEETVVEEDLELVWDTPACWSCEQRGLYCGFKSDSGLDIDCTKPPTKGLSRGAKYGIIIGIGIPGLVCLAGFFCCLTNKIRRRRADHLNFDPSSSTAGMNPPPSTVTISGLDRPTIESYPKTVIGASRRLPEQCSDDGTCPICLCDYQPKDTLRSIPECNHYFHAACIDEWLKINGSCPLCRNSPEGSNSSMTPRSSMSSVFSTASSRA</sequence>
<dbReference type="CDD" id="cd16461">
    <property type="entry name" value="RING-H2_EL5-like"/>
    <property type="match status" value="1"/>
</dbReference>